<keyword evidence="1" id="KW-0472">Membrane</keyword>
<evidence type="ECO:0008006" key="4">
    <source>
        <dbReference type="Google" id="ProtNLM"/>
    </source>
</evidence>
<gene>
    <name evidence="2" type="ORF">CSC2_35510</name>
</gene>
<evidence type="ECO:0000313" key="2">
    <source>
        <dbReference type="EMBL" id="GFZ33025.1"/>
    </source>
</evidence>
<dbReference type="Pfam" id="PF19499">
    <property type="entry name" value="DUF6034"/>
    <property type="match status" value="1"/>
</dbReference>
<accession>A0ABQ1EDX4</accession>
<feature type="transmembrane region" description="Helical" evidence="1">
    <location>
        <begin position="21"/>
        <end position="39"/>
    </location>
</feature>
<evidence type="ECO:0000256" key="1">
    <source>
        <dbReference type="SAM" id="Phobius"/>
    </source>
</evidence>
<name>A0ABQ1EDX4_9CLOT</name>
<proteinExistence type="predicted"/>
<organism evidence="2 3">
    <name type="scientific">Clostridium zeae</name>
    <dbReference type="NCBI Taxonomy" id="2759022"/>
    <lineage>
        <taxon>Bacteria</taxon>
        <taxon>Bacillati</taxon>
        <taxon>Bacillota</taxon>
        <taxon>Clostridia</taxon>
        <taxon>Eubacteriales</taxon>
        <taxon>Clostridiaceae</taxon>
        <taxon>Clostridium</taxon>
    </lineage>
</organism>
<dbReference type="EMBL" id="BMBA01000004">
    <property type="protein sequence ID" value="GFZ33025.1"/>
    <property type="molecule type" value="Genomic_DNA"/>
</dbReference>
<dbReference type="InterPro" id="IPR046098">
    <property type="entry name" value="DUF6034"/>
</dbReference>
<keyword evidence="1" id="KW-1133">Transmembrane helix</keyword>
<keyword evidence="3" id="KW-1185">Reference proteome</keyword>
<dbReference type="RefSeq" id="WP_206871270.1">
    <property type="nucleotide sequence ID" value="NZ_BMBA01000004.1"/>
</dbReference>
<sequence>MKEKFDKRRTNANLIFRAKMSMRYLYILGILMVSTGLLISCKSAPKTPPVIGKEQGLNKKILNDGEGTNTNGKLGETVKDTIVAGKITVNIDAKLELPSISSIPTAKVIPQGFGQDTVDKVLKILMKGKQLYEPTGEKTKKDIQKMMILSQALNRQGMLNNKDNQVGVKRGTEEQWKEVINSAPETVTKQPAKSKLEDVNESDLTGNNGQVYKGFHGKSLYVVSNLGADYDADLFINSSASLKDSMIRFNNHDITSVYTYSKYTGAARGMNTSFEAAKALASKTLEELGVSDMKLSAIQLATSIPLTEKDDPNKTNQAYALYFTRNVYGIQTTMDFTNEKPKDGEYEEAYPYEQIFMLIDDSGILQFNWRSPMKLSTTLATNTKILPFDQILDIFKKQFFIHYANNDKASESNSYNIDRITLGLMRVQVKDKKDEYMMIPVWDFFGNPSKKDTNLEQDAILQRWVDSNDHSFKSFLTINAIDGSIIDRRLGY</sequence>
<dbReference type="Proteomes" id="UP000663802">
    <property type="component" value="Unassembled WGS sequence"/>
</dbReference>
<comment type="caution">
    <text evidence="2">The sequence shown here is derived from an EMBL/GenBank/DDBJ whole genome shotgun (WGS) entry which is preliminary data.</text>
</comment>
<keyword evidence="1" id="KW-0812">Transmembrane</keyword>
<protein>
    <recommendedName>
        <fullName evidence="4">Lipoprotein</fullName>
    </recommendedName>
</protein>
<evidence type="ECO:0000313" key="3">
    <source>
        <dbReference type="Proteomes" id="UP000663802"/>
    </source>
</evidence>
<reference evidence="2 3" key="1">
    <citation type="journal article" date="2021" name="Int. J. Syst. Evol. Microbiol.">
        <title>Clostridium zeae sp. nov., isolated from corn silage.</title>
        <authorList>
            <person name="Kobayashi H."/>
            <person name="Tanizawa Y."/>
            <person name="Yagura M."/>
            <person name="Sakamoto M."/>
            <person name="Ohkuma M."/>
            <person name="Tohno M."/>
        </authorList>
    </citation>
    <scope>NUCLEOTIDE SEQUENCE [LARGE SCALE GENOMIC DNA]</scope>
    <source>
        <strain evidence="2 3">CSC2</strain>
    </source>
</reference>